<evidence type="ECO:0000313" key="9">
    <source>
        <dbReference type="Proteomes" id="UP000054321"/>
    </source>
</evidence>
<evidence type="ECO:0000256" key="4">
    <source>
        <dbReference type="ARBA" id="ARBA00023125"/>
    </source>
</evidence>
<dbReference type="AlphaFoldDB" id="A0A0C3HE65"/>
<keyword evidence="5" id="KW-0804">Transcription</keyword>
<dbReference type="GO" id="GO:0008270">
    <property type="term" value="F:zinc ion binding"/>
    <property type="evidence" value="ECO:0007669"/>
    <property type="project" value="InterPro"/>
</dbReference>
<protein>
    <recommendedName>
        <fullName evidence="7">Xylanolytic transcriptional activator regulatory domain-containing protein</fullName>
    </recommendedName>
</protein>
<reference evidence="8 9" key="1">
    <citation type="submission" date="2014-04" db="EMBL/GenBank/DDBJ databases">
        <authorList>
            <consortium name="DOE Joint Genome Institute"/>
            <person name="Kuo A."/>
            <person name="Martino E."/>
            <person name="Perotto S."/>
            <person name="Kohler A."/>
            <person name="Nagy L.G."/>
            <person name="Floudas D."/>
            <person name="Copeland A."/>
            <person name="Barry K.W."/>
            <person name="Cichocki N."/>
            <person name="Veneault-Fourrey C."/>
            <person name="LaButti K."/>
            <person name="Lindquist E.A."/>
            <person name="Lipzen A."/>
            <person name="Lundell T."/>
            <person name="Morin E."/>
            <person name="Murat C."/>
            <person name="Sun H."/>
            <person name="Tunlid A."/>
            <person name="Henrissat B."/>
            <person name="Grigoriev I.V."/>
            <person name="Hibbett D.S."/>
            <person name="Martin F."/>
            <person name="Nordberg H.P."/>
            <person name="Cantor M.N."/>
            <person name="Hua S.X."/>
        </authorList>
    </citation>
    <scope>NUCLEOTIDE SEQUENCE [LARGE SCALE GENOMIC DNA]</scope>
    <source>
        <strain evidence="8 9">Zn</strain>
    </source>
</reference>
<dbReference type="Proteomes" id="UP000054321">
    <property type="component" value="Unassembled WGS sequence"/>
</dbReference>
<dbReference type="GO" id="GO:0006351">
    <property type="term" value="P:DNA-templated transcription"/>
    <property type="evidence" value="ECO:0007669"/>
    <property type="project" value="InterPro"/>
</dbReference>
<dbReference type="EMBL" id="KN832871">
    <property type="protein sequence ID" value="KIN06511.1"/>
    <property type="molecule type" value="Genomic_DNA"/>
</dbReference>
<evidence type="ECO:0000256" key="3">
    <source>
        <dbReference type="ARBA" id="ARBA00023015"/>
    </source>
</evidence>
<reference evidence="9" key="2">
    <citation type="submission" date="2015-01" db="EMBL/GenBank/DDBJ databases">
        <title>Evolutionary Origins and Diversification of the Mycorrhizal Mutualists.</title>
        <authorList>
            <consortium name="DOE Joint Genome Institute"/>
            <consortium name="Mycorrhizal Genomics Consortium"/>
            <person name="Kohler A."/>
            <person name="Kuo A."/>
            <person name="Nagy L.G."/>
            <person name="Floudas D."/>
            <person name="Copeland A."/>
            <person name="Barry K.W."/>
            <person name="Cichocki N."/>
            <person name="Veneault-Fourrey C."/>
            <person name="LaButti K."/>
            <person name="Lindquist E.A."/>
            <person name="Lipzen A."/>
            <person name="Lundell T."/>
            <person name="Morin E."/>
            <person name="Murat C."/>
            <person name="Riley R."/>
            <person name="Ohm R."/>
            <person name="Sun H."/>
            <person name="Tunlid A."/>
            <person name="Henrissat B."/>
            <person name="Grigoriev I.V."/>
            <person name="Hibbett D.S."/>
            <person name="Martin F."/>
        </authorList>
    </citation>
    <scope>NUCLEOTIDE SEQUENCE [LARGE SCALE GENOMIC DNA]</scope>
    <source>
        <strain evidence="9">Zn</strain>
    </source>
</reference>
<dbReference type="GO" id="GO:0005634">
    <property type="term" value="C:nucleus"/>
    <property type="evidence" value="ECO:0007669"/>
    <property type="project" value="UniProtKB-SubCell"/>
</dbReference>
<dbReference type="STRING" id="913774.A0A0C3HE65"/>
<accession>A0A0C3HE65</accession>
<comment type="subcellular location">
    <subcellularLocation>
        <location evidence="1">Nucleus</location>
    </subcellularLocation>
</comment>
<dbReference type="CDD" id="cd00067">
    <property type="entry name" value="GAL4"/>
    <property type="match status" value="1"/>
</dbReference>
<dbReference type="GO" id="GO:0000976">
    <property type="term" value="F:transcription cis-regulatory region binding"/>
    <property type="evidence" value="ECO:0007669"/>
    <property type="project" value="TreeGrafter"/>
</dbReference>
<dbReference type="InterPro" id="IPR051089">
    <property type="entry name" value="prtT"/>
</dbReference>
<evidence type="ECO:0000256" key="5">
    <source>
        <dbReference type="ARBA" id="ARBA00023163"/>
    </source>
</evidence>
<dbReference type="PANTHER" id="PTHR31845:SF21">
    <property type="entry name" value="REGULATORY PROTEIN LEU3"/>
    <property type="match status" value="1"/>
</dbReference>
<sequence>MPPVSSSSNVVQRDAGTRTRSSKACTTCRQVKVSFTHVFSVICILITFQLRCDATATFPGPCSRCKSSGRVCVVNPSFKRTPARSQLDSLAHQVDSLRQLLGASPEGVRKMKAHPPQTIQSESDPSIGDHAASVPVLETQSLEADDIFGLQAASSNLDQVISSHLGNVEFSSEAFLTLFNFFLQHQYYHLPILDTRASIGSMQKNTPLLFWTIIAVSCRFHPNYCHMLPLLRDPYQVLLGRALTTSPMSLCTVQALLVLCHWPFPCEKQPQDPSWNYCGTALNAALCLGLNSPKHHISSQEQNIRSRTWLACFHIGTYLSMRLGLPPPIQSSSSLATIANMITEVDMPEAFAAQVEIQRHVARYMTILTADQDYNFNVAAMKIFERELDGVSLHFKTSWNTETEFSLLRAKLSLYALACINNPVPDRSTSSSINRSNNDHDLAILKLAGLYFASKLVRIFSDIVDAKAAITCTLPTTDLLPTNATSTCIPKFYSTSMSFATFFLLKFCAFDGNLTQNDRDTAENTIKIAYDIFLRSSIHPLDESGRVAKVVEVLSKTGDSELRIKDRRDASIVYDSLRRAAELRGRQTDEPIPEICLEQNGQANNDDPGGVSIDGASSSSTLLGLEYLDPWISYLGLPGESWAYGNLESYNMEGSDSFSMSNSSYPSEPT</sequence>
<keyword evidence="9" id="KW-1185">Reference proteome</keyword>
<evidence type="ECO:0000313" key="8">
    <source>
        <dbReference type="EMBL" id="KIN06511.1"/>
    </source>
</evidence>
<dbReference type="CDD" id="cd12148">
    <property type="entry name" value="fungal_TF_MHR"/>
    <property type="match status" value="1"/>
</dbReference>
<evidence type="ECO:0000256" key="1">
    <source>
        <dbReference type="ARBA" id="ARBA00004123"/>
    </source>
</evidence>
<gene>
    <name evidence="8" type="ORF">OIDMADRAFT_49994</name>
</gene>
<name>A0A0C3HE65_OIDMZ</name>
<dbReference type="InParanoid" id="A0A0C3HE65"/>
<dbReference type="Pfam" id="PF04082">
    <property type="entry name" value="Fungal_trans"/>
    <property type="match status" value="1"/>
</dbReference>
<evidence type="ECO:0000259" key="7">
    <source>
        <dbReference type="SMART" id="SM00906"/>
    </source>
</evidence>
<evidence type="ECO:0000256" key="2">
    <source>
        <dbReference type="ARBA" id="ARBA00022723"/>
    </source>
</evidence>
<feature type="domain" description="Xylanolytic transcriptional activator regulatory" evidence="7">
    <location>
        <begin position="274"/>
        <end position="347"/>
    </location>
</feature>
<evidence type="ECO:0000256" key="6">
    <source>
        <dbReference type="ARBA" id="ARBA00023242"/>
    </source>
</evidence>
<proteinExistence type="predicted"/>
<dbReference type="HOGENOM" id="CLU_011455_3_1_1"/>
<dbReference type="InterPro" id="IPR001138">
    <property type="entry name" value="Zn2Cys6_DnaBD"/>
</dbReference>
<organism evidence="8 9">
    <name type="scientific">Oidiodendron maius (strain Zn)</name>
    <dbReference type="NCBI Taxonomy" id="913774"/>
    <lineage>
        <taxon>Eukaryota</taxon>
        <taxon>Fungi</taxon>
        <taxon>Dikarya</taxon>
        <taxon>Ascomycota</taxon>
        <taxon>Pezizomycotina</taxon>
        <taxon>Leotiomycetes</taxon>
        <taxon>Leotiomycetes incertae sedis</taxon>
        <taxon>Myxotrichaceae</taxon>
        <taxon>Oidiodendron</taxon>
    </lineage>
</organism>
<keyword evidence="3" id="KW-0805">Transcription regulation</keyword>
<dbReference type="SMART" id="SM00906">
    <property type="entry name" value="Fungal_trans"/>
    <property type="match status" value="1"/>
</dbReference>
<dbReference type="GO" id="GO:0000981">
    <property type="term" value="F:DNA-binding transcription factor activity, RNA polymerase II-specific"/>
    <property type="evidence" value="ECO:0007669"/>
    <property type="project" value="InterPro"/>
</dbReference>
<keyword evidence="6" id="KW-0539">Nucleus</keyword>
<dbReference type="InterPro" id="IPR007219">
    <property type="entry name" value="XnlR_reg_dom"/>
</dbReference>
<dbReference type="OrthoDB" id="3163292at2759"/>
<keyword evidence="2" id="KW-0479">Metal-binding</keyword>
<dbReference type="Gene3D" id="4.10.240.10">
    <property type="entry name" value="Zn(2)-C6 fungal-type DNA-binding domain"/>
    <property type="match status" value="1"/>
</dbReference>
<dbReference type="PANTHER" id="PTHR31845">
    <property type="entry name" value="FINGER DOMAIN PROTEIN, PUTATIVE-RELATED"/>
    <property type="match status" value="1"/>
</dbReference>
<dbReference type="InterPro" id="IPR036864">
    <property type="entry name" value="Zn2-C6_fun-type_DNA-bd_sf"/>
</dbReference>
<keyword evidence="4" id="KW-0238">DNA-binding</keyword>